<keyword evidence="4 8" id="KW-0812">Transmembrane</keyword>
<comment type="caution">
    <text evidence="10">The sequence shown here is derived from an EMBL/GenBank/DDBJ whole genome shotgun (WGS) entry which is preliminary data.</text>
</comment>
<dbReference type="InterPro" id="IPR050487">
    <property type="entry name" value="FtsQ_DivIB"/>
</dbReference>
<dbReference type="PANTHER" id="PTHR37820:SF1">
    <property type="entry name" value="CELL DIVISION PROTEIN FTSQ"/>
    <property type="match status" value="1"/>
</dbReference>
<dbReference type="InterPro" id="IPR005548">
    <property type="entry name" value="Cell_div_FtsQ/DivIB_C"/>
</dbReference>
<keyword evidence="7 8" id="KW-0131">Cell cycle</keyword>
<evidence type="ECO:0000313" key="11">
    <source>
        <dbReference type="Proteomes" id="UP001596143"/>
    </source>
</evidence>
<evidence type="ECO:0000256" key="6">
    <source>
        <dbReference type="ARBA" id="ARBA00023136"/>
    </source>
</evidence>
<dbReference type="InterPro" id="IPR013685">
    <property type="entry name" value="POTRA_FtsQ_type"/>
</dbReference>
<evidence type="ECO:0000313" key="10">
    <source>
        <dbReference type="EMBL" id="MFC5627435.1"/>
    </source>
</evidence>
<comment type="subcellular location">
    <subcellularLocation>
        <location evidence="8">Cell membrane</location>
        <topology evidence="8">Single-pass type II membrane protein</topology>
    </subcellularLocation>
    <subcellularLocation>
        <location evidence="1">Membrane</location>
    </subcellularLocation>
    <text evidence="8">Localizes to the division septum.</text>
</comment>
<evidence type="ECO:0000256" key="1">
    <source>
        <dbReference type="ARBA" id="ARBA00004370"/>
    </source>
</evidence>
<dbReference type="RefSeq" id="WP_270898387.1">
    <property type="nucleotide sequence ID" value="NZ_JBHSPF010000004.1"/>
</dbReference>
<evidence type="ECO:0000256" key="2">
    <source>
        <dbReference type="ARBA" id="ARBA00022475"/>
    </source>
</evidence>
<dbReference type="EMBL" id="JBHSPF010000004">
    <property type="protein sequence ID" value="MFC5627435.1"/>
    <property type="molecule type" value="Genomic_DNA"/>
</dbReference>
<evidence type="ECO:0000256" key="3">
    <source>
        <dbReference type="ARBA" id="ARBA00022618"/>
    </source>
</evidence>
<keyword evidence="3 8" id="KW-0132">Cell division</keyword>
<dbReference type="PANTHER" id="PTHR37820">
    <property type="entry name" value="CELL DIVISION PROTEIN DIVIB"/>
    <property type="match status" value="1"/>
</dbReference>
<keyword evidence="6 8" id="KW-0472">Membrane</keyword>
<evidence type="ECO:0000256" key="7">
    <source>
        <dbReference type="ARBA" id="ARBA00023306"/>
    </source>
</evidence>
<name>A0ABW0U1X1_9BACI</name>
<evidence type="ECO:0000256" key="8">
    <source>
        <dbReference type="HAMAP-Rule" id="MF_00912"/>
    </source>
</evidence>
<dbReference type="Gene3D" id="3.10.20.310">
    <property type="entry name" value="membrane protein fhac"/>
    <property type="match status" value="1"/>
</dbReference>
<dbReference type="PROSITE" id="PS51779">
    <property type="entry name" value="POTRA"/>
    <property type="match status" value="1"/>
</dbReference>
<dbReference type="InterPro" id="IPR034746">
    <property type="entry name" value="POTRA"/>
</dbReference>
<gene>
    <name evidence="8" type="primary">divIB</name>
    <name evidence="10" type="ORF">ACFPTR_00805</name>
</gene>
<sequence length="258" mass="29556">MPDKKVIPLDDRIPALQSQRKKRANRRLIFYLTFFFLLILFVVYFQSPLSHIRHITVEGAEHVDERWIVDESGIKIGNSMWNIDKEEAMTNIHQLEEVADVHIERSLPSTIHITITEHERIAYVDKNGRYIPVLENGTILTEQSVSHIDAEAPILHGFSDETLLRTFTEELSKLGDGVANRISEVHLTEQLAKNGEVHLYMTDGIEVISTIASFSEHMATYPGVAQEIDPNEPGVLHMKMSPYFESFEVESEDEEQME</sequence>
<proteinExistence type="inferred from homology"/>
<organism evidence="10 11">
    <name type="scientific">Aliibacillus thermotolerans</name>
    <dbReference type="NCBI Taxonomy" id="1834418"/>
    <lineage>
        <taxon>Bacteria</taxon>
        <taxon>Bacillati</taxon>
        <taxon>Bacillota</taxon>
        <taxon>Bacilli</taxon>
        <taxon>Bacillales</taxon>
        <taxon>Bacillaceae</taxon>
        <taxon>Aliibacillus</taxon>
    </lineage>
</organism>
<keyword evidence="5 8" id="KW-1133">Transmembrane helix</keyword>
<protein>
    <recommendedName>
        <fullName evidence="8">Cell division protein DivIB</fullName>
    </recommendedName>
</protein>
<dbReference type="Proteomes" id="UP001596143">
    <property type="component" value="Unassembled WGS sequence"/>
</dbReference>
<feature type="transmembrane region" description="Helical" evidence="8">
    <location>
        <begin position="28"/>
        <end position="45"/>
    </location>
</feature>
<evidence type="ECO:0000256" key="5">
    <source>
        <dbReference type="ARBA" id="ARBA00022989"/>
    </source>
</evidence>
<keyword evidence="11" id="KW-1185">Reference proteome</keyword>
<dbReference type="Pfam" id="PF03799">
    <property type="entry name" value="FtsQ_DivIB_C"/>
    <property type="match status" value="1"/>
</dbReference>
<comment type="similarity">
    <text evidence="8">Belongs to the FtsQ/DivIB family. DivIB subfamily.</text>
</comment>
<dbReference type="HAMAP" id="MF_00912">
    <property type="entry name" value="DivIB"/>
    <property type="match status" value="1"/>
</dbReference>
<comment type="function">
    <text evidence="8">Cell division protein that may be involved in stabilizing or promoting the assembly of the division complex.</text>
</comment>
<evidence type="ECO:0000256" key="4">
    <source>
        <dbReference type="ARBA" id="ARBA00022692"/>
    </source>
</evidence>
<dbReference type="GO" id="GO:0051301">
    <property type="term" value="P:cell division"/>
    <property type="evidence" value="ECO:0007669"/>
    <property type="project" value="UniProtKB-KW"/>
</dbReference>
<dbReference type="InterPro" id="IPR026580">
    <property type="entry name" value="DivIB"/>
</dbReference>
<reference evidence="11" key="1">
    <citation type="journal article" date="2019" name="Int. J. Syst. Evol. Microbiol.">
        <title>The Global Catalogue of Microorganisms (GCM) 10K type strain sequencing project: providing services to taxonomists for standard genome sequencing and annotation.</title>
        <authorList>
            <consortium name="The Broad Institute Genomics Platform"/>
            <consortium name="The Broad Institute Genome Sequencing Center for Infectious Disease"/>
            <person name="Wu L."/>
            <person name="Ma J."/>
        </authorList>
    </citation>
    <scope>NUCLEOTIDE SEQUENCE [LARGE SCALE GENOMIC DNA]</scope>
    <source>
        <strain evidence="11">CGMCC 1.15790</strain>
    </source>
</reference>
<feature type="domain" description="POTRA" evidence="9">
    <location>
        <begin position="50"/>
        <end position="120"/>
    </location>
</feature>
<keyword evidence="2 8" id="KW-1003">Cell membrane</keyword>
<dbReference type="Pfam" id="PF08478">
    <property type="entry name" value="POTRA_1"/>
    <property type="match status" value="1"/>
</dbReference>
<dbReference type="Gene3D" id="3.40.50.10960">
    <property type="match status" value="1"/>
</dbReference>
<accession>A0ABW0U1X1</accession>
<evidence type="ECO:0000259" key="9">
    <source>
        <dbReference type="PROSITE" id="PS51779"/>
    </source>
</evidence>